<dbReference type="OrthoDB" id="1814561at2"/>
<organism evidence="1 2">
    <name type="scientific">Kitasatospora atroaurantiaca</name>
    <dbReference type="NCBI Taxonomy" id="285545"/>
    <lineage>
        <taxon>Bacteria</taxon>
        <taxon>Bacillati</taxon>
        <taxon>Actinomycetota</taxon>
        <taxon>Actinomycetes</taxon>
        <taxon>Kitasatosporales</taxon>
        <taxon>Streptomycetaceae</taxon>
        <taxon>Kitasatospora</taxon>
    </lineage>
</organism>
<evidence type="ECO:0000313" key="2">
    <source>
        <dbReference type="Proteomes" id="UP000318416"/>
    </source>
</evidence>
<dbReference type="Proteomes" id="UP000318416">
    <property type="component" value="Unassembled WGS sequence"/>
</dbReference>
<reference evidence="1 2" key="1">
    <citation type="submission" date="2019-06" db="EMBL/GenBank/DDBJ databases">
        <title>Sequencing the genomes of 1000 actinobacteria strains.</title>
        <authorList>
            <person name="Klenk H.-P."/>
        </authorList>
    </citation>
    <scope>NUCLEOTIDE SEQUENCE [LARGE SCALE GENOMIC DNA]</scope>
    <source>
        <strain evidence="1 2">DSM 41649</strain>
    </source>
</reference>
<evidence type="ECO:0000313" key="1">
    <source>
        <dbReference type="EMBL" id="TWE17058.1"/>
    </source>
</evidence>
<name>A0A561EN61_9ACTN</name>
<sequence>MPDQYPAPAAPLPELPWGPGRFRKRPVVIDAIQWTGGNLAEVIAFTGPAVFDVIEPTDRIEDPEQTAQVYDELHSTWVGVYTGHWIIKGIRGEFYPCAEDVFAVTYEPVPTAETAL</sequence>
<proteinExistence type="predicted"/>
<comment type="caution">
    <text evidence="1">The sequence shown here is derived from an EMBL/GenBank/DDBJ whole genome shotgun (WGS) entry which is preliminary data.</text>
</comment>
<dbReference type="RefSeq" id="WP_145789601.1">
    <property type="nucleotide sequence ID" value="NZ_BAAABR010000089.1"/>
</dbReference>
<accession>A0A561EN61</accession>
<dbReference type="AlphaFoldDB" id="A0A561EN61"/>
<keyword evidence="2" id="KW-1185">Reference proteome</keyword>
<protein>
    <submittedName>
        <fullName evidence="1">Uncharacterized protein</fullName>
    </submittedName>
</protein>
<gene>
    <name evidence="1" type="ORF">FB465_2062</name>
</gene>
<dbReference type="EMBL" id="VIVR01000001">
    <property type="protein sequence ID" value="TWE17058.1"/>
    <property type="molecule type" value="Genomic_DNA"/>
</dbReference>